<proteinExistence type="predicted"/>
<organism evidence="2 3">
    <name type="scientific">Paspalum notatum var. saurae</name>
    <dbReference type="NCBI Taxonomy" id="547442"/>
    <lineage>
        <taxon>Eukaryota</taxon>
        <taxon>Viridiplantae</taxon>
        <taxon>Streptophyta</taxon>
        <taxon>Embryophyta</taxon>
        <taxon>Tracheophyta</taxon>
        <taxon>Spermatophyta</taxon>
        <taxon>Magnoliopsida</taxon>
        <taxon>Liliopsida</taxon>
        <taxon>Poales</taxon>
        <taxon>Poaceae</taxon>
        <taxon>PACMAD clade</taxon>
        <taxon>Panicoideae</taxon>
        <taxon>Andropogonodae</taxon>
        <taxon>Paspaleae</taxon>
        <taxon>Paspalinae</taxon>
        <taxon>Paspalum</taxon>
    </lineage>
</organism>
<name>A0AAQ3U507_PASNO</name>
<dbReference type="AlphaFoldDB" id="A0AAQ3U507"/>
<protein>
    <submittedName>
        <fullName evidence="2">Uncharacterized protein</fullName>
    </submittedName>
</protein>
<dbReference type="PANTHER" id="PTHR36037:SF1">
    <property type="entry name" value="RNA-DIRECTED DNA POLYMERASE (REVERSE TRANSCRIPTASE)-RELATED FAMILY PROTEIN"/>
    <property type="match status" value="1"/>
</dbReference>
<evidence type="ECO:0000313" key="3">
    <source>
        <dbReference type="Proteomes" id="UP001341281"/>
    </source>
</evidence>
<feature type="region of interest" description="Disordered" evidence="1">
    <location>
        <begin position="1"/>
        <end position="23"/>
    </location>
</feature>
<evidence type="ECO:0000313" key="2">
    <source>
        <dbReference type="EMBL" id="WVZ85253.1"/>
    </source>
</evidence>
<dbReference type="PANTHER" id="PTHR36037">
    <property type="entry name" value="RNA-DIRECTED DNA POLYMERASE (REVERSE TRANSCRIPTASE)-RELATED FAMILY PROTEIN"/>
    <property type="match status" value="1"/>
</dbReference>
<accession>A0AAQ3U507</accession>
<keyword evidence="3" id="KW-1185">Reference proteome</keyword>
<gene>
    <name evidence="2" type="ORF">U9M48_032200</name>
</gene>
<sequence>MAEARAVALARGTGPEEAPLDASAIRSRVEQLSLKRRRGEGEESEVADAEVALGLDLEYKVFQEVEDEWDSSTAEVPSDCLDAYLEQLRKDVASAEEANRRVSDEIGVTAETTFDCAYMVQLDADIELLESLFSKLDSKALKHLDGNPVLGLSDSTEPCRNQSIAEDYVYEVLKLDHQIGKNKMDLEILQNLESLKFTVIWIDEFLSDIPNPLSSDDEMCKLKSMLLPFGAKIYFEDNCLRMFLKALPVTSDCVLSQDVPVHSFISDHELLIEVYERNMEPKKVQISPDDLSVDILIERLKSSRETISSPALEWLLQQCQRHFIINALRLSLVNDANNSRHSFEYFDKEEMILAHLDRGIDASIKISSDWPLCSYGLKLISICNSGTHPANITSTLLSKTKELANGLELQIRQHLVRFIDAVEEILIRELRSG</sequence>
<dbReference type="EMBL" id="CP144751">
    <property type="protein sequence ID" value="WVZ85253.1"/>
    <property type="molecule type" value="Genomic_DNA"/>
</dbReference>
<reference evidence="2 3" key="1">
    <citation type="submission" date="2024-02" db="EMBL/GenBank/DDBJ databases">
        <title>High-quality chromosome-scale genome assembly of Pensacola bahiagrass (Paspalum notatum Flugge var. saurae).</title>
        <authorList>
            <person name="Vega J.M."/>
            <person name="Podio M."/>
            <person name="Orjuela J."/>
            <person name="Siena L.A."/>
            <person name="Pessino S.C."/>
            <person name="Combes M.C."/>
            <person name="Mariac C."/>
            <person name="Albertini E."/>
            <person name="Pupilli F."/>
            <person name="Ortiz J.P.A."/>
            <person name="Leblanc O."/>
        </authorList>
    </citation>
    <scope>NUCLEOTIDE SEQUENCE [LARGE SCALE GENOMIC DNA]</scope>
    <source>
        <strain evidence="2">R1</strain>
        <tissue evidence="2">Leaf</tissue>
    </source>
</reference>
<dbReference type="Proteomes" id="UP001341281">
    <property type="component" value="Chromosome 07"/>
</dbReference>
<evidence type="ECO:0000256" key="1">
    <source>
        <dbReference type="SAM" id="MobiDB-lite"/>
    </source>
</evidence>